<dbReference type="Proteomes" id="UP001152747">
    <property type="component" value="Unassembled WGS sequence"/>
</dbReference>
<keyword evidence="5" id="KW-1185">Reference proteome</keyword>
<dbReference type="Pfam" id="PF10205">
    <property type="entry name" value="KLRAQ"/>
    <property type="match status" value="1"/>
</dbReference>
<feature type="domain" description="Protein phosphatase 1 regulatory subunit 21 N-terminal" evidence="3">
    <location>
        <begin position="18"/>
        <end position="130"/>
    </location>
</feature>
<evidence type="ECO:0000259" key="3">
    <source>
        <dbReference type="SMART" id="SM01254"/>
    </source>
</evidence>
<keyword evidence="1" id="KW-0175">Coiled coil</keyword>
<proteinExistence type="predicted"/>
<dbReference type="OrthoDB" id="5566667at2759"/>
<dbReference type="EMBL" id="CANHGI010000005">
    <property type="protein sequence ID" value="CAI5453300.1"/>
    <property type="molecule type" value="Genomic_DNA"/>
</dbReference>
<feature type="region of interest" description="Disordered" evidence="2">
    <location>
        <begin position="88"/>
        <end position="110"/>
    </location>
</feature>
<reference evidence="4" key="1">
    <citation type="submission" date="2022-11" db="EMBL/GenBank/DDBJ databases">
        <authorList>
            <person name="Kikuchi T."/>
        </authorList>
    </citation>
    <scope>NUCLEOTIDE SEQUENCE</scope>
    <source>
        <strain evidence="4">PS1010</strain>
    </source>
</reference>
<dbReference type="InterPro" id="IPR040024">
    <property type="entry name" value="PPP1R21"/>
</dbReference>
<feature type="coiled-coil region" evidence="1">
    <location>
        <begin position="464"/>
        <end position="491"/>
    </location>
</feature>
<feature type="compositionally biased region" description="Low complexity" evidence="2">
    <location>
        <begin position="93"/>
        <end position="106"/>
    </location>
</feature>
<protein>
    <recommendedName>
        <fullName evidence="3">Protein phosphatase 1 regulatory subunit 21 N-terminal domain-containing protein</fullName>
    </recommendedName>
</protein>
<comment type="caution">
    <text evidence="4">The sequence shown here is derived from an EMBL/GenBank/DDBJ whole genome shotgun (WGS) entry which is preliminary data.</text>
</comment>
<dbReference type="PANTHER" id="PTHR21448">
    <property type="entry name" value="SMOOTH MUSCLE MYOSIN HEAVY CHAIN-RELATED"/>
    <property type="match status" value="1"/>
</dbReference>
<evidence type="ECO:0000313" key="4">
    <source>
        <dbReference type="EMBL" id="CAI5453300.1"/>
    </source>
</evidence>
<dbReference type="PANTHER" id="PTHR21448:SF0">
    <property type="entry name" value="PROTEIN PHOSPHATASE 1 REGULATORY SUBUNIT 21"/>
    <property type="match status" value="1"/>
</dbReference>
<evidence type="ECO:0000256" key="1">
    <source>
        <dbReference type="SAM" id="Coils"/>
    </source>
</evidence>
<accession>A0A9P1IYB2</accession>
<evidence type="ECO:0000313" key="5">
    <source>
        <dbReference type="Proteomes" id="UP001152747"/>
    </source>
</evidence>
<feature type="region of interest" description="Disordered" evidence="2">
    <location>
        <begin position="174"/>
        <end position="212"/>
    </location>
</feature>
<organism evidence="4 5">
    <name type="scientific">Caenorhabditis angaria</name>
    <dbReference type="NCBI Taxonomy" id="860376"/>
    <lineage>
        <taxon>Eukaryota</taxon>
        <taxon>Metazoa</taxon>
        <taxon>Ecdysozoa</taxon>
        <taxon>Nematoda</taxon>
        <taxon>Chromadorea</taxon>
        <taxon>Rhabditida</taxon>
        <taxon>Rhabditina</taxon>
        <taxon>Rhabditomorpha</taxon>
        <taxon>Rhabditoidea</taxon>
        <taxon>Rhabditidae</taxon>
        <taxon>Peloderinae</taxon>
        <taxon>Caenorhabditis</taxon>
    </lineage>
</organism>
<name>A0A9P1IYB2_9PELO</name>
<sequence>MSVSSVSLNSDTTTGRYQRLASEYAKLRAQAKVLREGVLSERAKSDKLTEDLRIKEAQFRKIEAENESLSFRNEQLVKRVENLQGDLEKIETTSRTGGKSTKKSNSAVPKDVQNQIQAMVMKIEILEGELRMKLRQNEELVIQISENERLHGEEMAQMSEKFAKEFRNLENQLKISQKPGDSPPKNDVKNPFFEEEQSPEPKNIEISSPEPPQSIEEAEILAENSLKMVFEDFSNICQLLHQRSEIYPFDICMEKLPKKCGEIVAENLNALEIESKIGLISKHCDGLLIGLIGLMCNEENKVSWCSAPLESLNKQWSQTLTRIFQKIPEILGNPSEIAVLAEQLCHVNEKREAVENRLPTTSKKMRCVSQALRDALAKLAMDLAKLAARKQRVLKMRAEIEIEQGEAGNAENNPFIVENAPKPNGSEQILAENAQKLSEIAENRPVPTRDSSTSPIPQQSCSKCSDLAENLESLESRLVKIQSEKEQQNLDFSLLKRKYELANGNQKYEISDKEHLLGIGKEKQKEMLGNVMRAEKKAKVFEKECKMLLTLQIHAQAEKNEMQTRLTEISQQKMSVEDELASVRRGYEAQIGELSNHVAELVKEQKSTTSADHVVSEPPKKSGLKSFFK</sequence>
<feature type="region of interest" description="Disordered" evidence="2">
    <location>
        <begin position="603"/>
        <end position="629"/>
    </location>
</feature>
<gene>
    <name evidence="4" type="ORF">CAMP_LOCUS15937</name>
</gene>
<evidence type="ECO:0000256" key="2">
    <source>
        <dbReference type="SAM" id="MobiDB-lite"/>
    </source>
</evidence>
<dbReference type="GO" id="GO:0005769">
    <property type="term" value="C:early endosome"/>
    <property type="evidence" value="ECO:0007669"/>
    <property type="project" value="TreeGrafter"/>
</dbReference>
<dbReference type="AlphaFoldDB" id="A0A9P1IYB2"/>
<dbReference type="InterPro" id="IPR019343">
    <property type="entry name" value="PPP1R21_N"/>
</dbReference>
<dbReference type="SMART" id="SM01254">
    <property type="entry name" value="KLRAQ"/>
    <property type="match status" value="1"/>
</dbReference>
<dbReference type="GO" id="GO:0016020">
    <property type="term" value="C:membrane"/>
    <property type="evidence" value="ECO:0007669"/>
    <property type="project" value="TreeGrafter"/>
</dbReference>